<comment type="similarity">
    <text evidence="5">Belongs to the ABC-2 integral membrane protein family.</text>
</comment>
<gene>
    <name evidence="7" type="ORF">BWX42_03175</name>
</gene>
<keyword evidence="4 5" id="KW-0472">Membrane</keyword>
<dbReference type="Proteomes" id="UP000190409">
    <property type="component" value="Unassembled WGS sequence"/>
</dbReference>
<dbReference type="InterPro" id="IPR047817">
    <property type="entry name" value="ABC2_TM_bact-type"/>
</dbReference>
<dbReference type="GO" id="GO:0043190">
    <property type="term" value="C:ATP-binding cassette (ABC) transporter complex"/>
    <property type="evidence" value="ECO:0007669"/>
    <property type="project" value="InterPro"/>
</dbReference>
<comment type="caution">
    <text evidence="7">The sequence shown here is derived from an EMBL/GenBank/DDBJ whole genome shotgun (WGS) entry which is preliminary data.</text>
</comment>
<feature type="transmembrane region" description="Helical" evidence="5">
    <location>
        <begin position="20"/>
        <end position="39"/>
    </location>
</feature>
<comment type="subcellular location">
    <subcellularLocation>
        <location evidence="5">Cell membrane</location>
        <topology evidence="5">Multi-pass membrane protein</topology>
    </subcellularLocation>
    <subcellularLocation>
        <location evidence="1">Membrane</location>
        <topology evidence="1">Multi-pass membrane protein</topology>
    </subcellularLocation>
</comment>
<dbReference type="InterPro" id="IPR052902">
    <property type="entry name" value="ABC-2_transporter"/>
</dbReference>
<feature type="transmembrane region" description="Helical" evidence="5">
    <location>
        <begin position="137"/>
        <end position="157"/>
    </location>
</feature>
<dbReference type="InterPro" id="IPR000412">
    <property type="entry name" value="ABC_2_transport"/>
</dbReference>
<keyword evidence="5" id="KW-0813">Transport</keyword>
<name>A0A1S8KMC2_9LACT</name>
<dbReference type="PRINTS" id="PR00164">
    <property type="entry name" value="ABC2TRNSPORT"/>
</dbReference>
<evidence type="ECO:0000256" key="1">
    <source>
        <dbReference type="ARBA" id="ARBA00004141"/>
    </source>
</evidence>
<evidence type="ECO:0000313" key="7">
    <source>
        <dbReference type="EMBL" id="OOL80894.1"/>
    </source>
</evidence>
<evidence type="ECO:0000259" key="6">
    <source>
        <dbReference type="PROSITE" id="PS51012"/>
    </source>
</evidence>
<evidence type="ECO:0000256" key="3">
    <source>
        <dbReference type="ARBA" id="ARBA00022989"/>
    </source>
</evidence>
<dbReference type="PANTHER" id="PTHR43027:SF2">
    <property type="entry name" value="TRANSPORT PERMEASE PROTEIN"/>
    <property type="match status" value="1"/>
</dbReference>
<evidence type="ECO:0000256" key="2">
    <source>
        <dbReference type="ARBA" id="ARBA00022692"/>
    </source>
</evidence>
<proteinExistence type="inferred from homology"/>
<evidence type="ECO:0000256" key="4">
    <source>
        <dbReference type="ARBA" id="ARBA00023136"/>
    </source>
</evidence>
<keyword evidence="2 5" id="KW-0812">Transmembrane</keyword>
<keyword evidence="5" id="KW-1003">Cell membrane</keyword>
<feature type="transmembrane region" description="Helical" evidence="5">
    <location>
        <begin position="100"/>
        <end position="125"/>
    </location>
</feature>
<dbReference type="Pfam" id="PF01061">
    <property type="entry name" value="ABC2_membrane"/>
    <property type="match status" value="1"/>
</dbReference>
<dbReference type="PANTHER" id="PTHR43027">
    <property type="entry name" value="DOXORUBICIN RESISTANCE ABC TRANSPORTER PERMEASE PROTEIN DRRC-RELATED"/>
    <property type="match status" value="1"/>
</dbReference>
<protein>
    <recommendedName>
        <fullName evidence="5">Transport permease protein</fullName>
    </recommendedName>
</protein>
<evidence type="ECO:0000256" key="5">
    <source>
        <dbReference type="RuleBase" id="RU361157"/>
    </source>
</evidence>
<dbReference type="GO" id="GO:0140359">
    <property type="term" value="F:ABC-type transporter activity"/>
    <property type="evidence" value="ECO:0007669"/>
    <property type="project" value="InterPro"/>
</dbReference>
<keyword evidence="3 5" id="KW-1133">Transmembrane helix</keyword>
<feature type="transmembrane region" description="Helical" evidence="5">
    <location>
        <begin position="169"/>
        <end position="187"/>
    </location>
</feature>
<feature type="transmembrane region" description="Helical" evidence="5">
    <location>
        <begin position="224"/>
        <end position="243"/>
    </location>
</feature>
<evidence type="ECO:0000313" key="8">
    <source>
        <dbReference type="Proteomes" id="UP000190409"/>
    </source>
</evidence>
<sequence>MNKLKGLFNLELKKTIRTPIIMFFSILAPQFFIYIQSSLSEEVIMNGQSIPSIDYSFPMFLYLAVIVVGIGNVGVGMSYNRLIKFFTRLKVSNVRAIDFIVANFFVQLSIAVLSTLLLFLSSILVLDMSLEGRNWTIFFLVFFLVWIMTYLIGIVLANIVKDAKTSQSVSLIVYFFLIFFSGVTYPIELMPELLQKISKLLPTYYGLRILQEAWYINGNIDTTHLIIVIGSTVILFVISLKIFKFD</sequence>
<dbReference type="PIRSF" id="PIRSF006648">
    <property type="entry name" value="DrrB"/>
    <property type="match status" value="1"/>
</dbReference>
<accession>A0A1S8KMC2</accession>
<organism evidence="7 8">
    <name type="scientific">Dolosigranulum pigrum</name>
    <dbReference type="NCBI Taxonomy" id="29394"/>
    <lineage>
        <taxon>Bacteria</taxon>
        <taxon>Bacillati</taxon>
        <taxon>Bacillota</taxon>
        <taxon>Bacilli</taxon>
        <taxon>Lactobacillales</taxon>
        <taxon>Carnobacteriaceae</taxon>
        <taxon>Dolosigranulum</taxon>
    </lineage>
</organism>
<dbReference type="RefSeq" id="WP_172764179.1">
    <property type="nucleotide sequence ID" value="NZ_CALFGV010000022.1"/>
</dbReference>
<dbReference type="AlphaFoldDB" id="A0A1S8KMC2"/>
<dbReference type="InterPro" id="IPR013525">
    <property type="entry name" value="ABC2_TM"/>
</dbReference>
<dbReference type="PROSITE" id="PS51012">
    <property type="entry name" value="ABC_TM2"/>
    <property type="match status" value="1"/>
</dbReference>
<reference evidence="7 8" key="1">
    <citation type="submission" date="2017-01" db="EMBL/GenBank/DDBJ databases">
        <title>Complete Genome Sequence of Dolosigranulum pigrum isolated from a Patient with interstitial lung disease.</title>
        <authorList>
            <person name="Mukhopadhyay R."/>
            <person name="Joaquin J."/>
            <person name="Hogue R."/>
            <person name="Fitzgerald S."/>
            <person name="Jospin G."/>
            <person name="Eisen J.A."/>
            <person name="Chaturvedi V."/>
        </authorList>
    </citation>
    <scope>NUCLEOTIDE SEQUENCE [LARGE SCALE GENOMIC DNA]</scope>
    <source>
        <strain evidence="7 8">15S00348</strain>
    </source>
</reference>
<feature type="transmembrane region" description="Helical" evidence="5">
    <location>
        <begin position="59"/>
        <end position="79"/>
    </location>
</feature>
<dbReference type="EMBL" id="MUYF01000003">
    <property type="protein sequence ID" value="OOL80894.1"/>
    <property type="molecule type" value="Genomic_DNA"/>
</dbReference>
<feature type="domain" description="ABC transmembrane type-2" evidence="6">
    <location>
        <begin position="20"/>
        <end position="246"/>
    </location>
</feature>